<protein>
    <recommendedName>
        <fullName evidence="3">Apple domain-containing protein</fullName>
    </recommendedName>
</protein>
<name>A0A9Q8P786_PASFU</name>
<dbReference type="Proteomes" id="UP000756132">
    <property type="component" value="Chromosome 4"/>
</dbReference>
<dbReference type="AlphaFoldDB" id="A0A9Q8P786"/>
<reference evidence="1" key="2">
    <citation type="journal article" date="2022" name="Microb. Genom.">
        <title>A chromosome-scale genome assembly of the tomato pathogen Cladosporium fulvum reveals a compartmentalized genome architecture and the presence of a dispensable chromosome.</title>
        <authorList>
            <person name="Zaccaron A.Z."/>
            <person name="Chen L.H."/>
            <person name="Samaras A."/>
            <person name="Stergiopoulos I."/>
        </authorList>
    </citation>
    <scope>NUCLEOTIDE SEQUENCE</scope>
    <source>
        <strain evidence="1">Race5_Kim</strain>
    </source>
</reference>
<organism evidence="1 2">
    <name type="scientific">Passalora fulva</name>
    <name type="common">Tomato leaf mold</name>
    <name type="synonym">Cladosporium fulvum</name>
    <dbReference type="NCBI Taxonomy" id="5499"/>
    <lineage>
        <taxon>Eukaryota</taxon>
        <taxon>Fungi</taxon>
        <taxon>Dikarya</taxon>
        <taxon>Ascomycota</taxon>
        <taxon>Pezizomycotina</taxon>
        <taxon>Dothideomycetes</taxon>
        <taxon>Dothideomycetidae</taxon>
        <taxon>Mycosphaerellales</taxon>
        <taxon>Mycosphaerellaceae</taxon>
        <taxon>Fulvia</taxon>
    </lineage>
</organism>
<reference evidence="1" key="1">
    <citation type="submission" date="2021-12" db="EMBL/GenBank/DDBJ databases">
        <authorList>
            <person name="Zaccaron A."/>
            <person name="Stergiopoulos I."/>
        </authorList>
    </citation>
    <scope>NUCLEOTIDE SEQUENCE</scope>
    <source>
        <strain evidence="1">Race5_Kim</strain>
    </source>
</reference>
<dbReference type="KEGG" id="ffu:CLAFUR5_05048"/>
<keyword evidence="2" id="KW-1185">Reference proteome</keyword>
<proteinExistence type="predicted"/>
<dbReference type="RefSeq" id="XP_047760159.1">
    <property type="nucleotide sequence ID" value="XM_047904196.1"/>
</dbReference>
<dbReference type="OrthoDB" id="160645at2759"/>
<dbReference type="GeneID" id="71984926"/>
<evidence type="ECO:0000313" key="2">
    <source>
        <dbReference type="Proteomes" id="UP000756132"/>
    </source>
</evidence>
<gene>
    <name evidence="1" type="ORF">CLAFUR5_05048</name>
</gene>
<accession>A0A9Q8P786</accession>
<sequence>MTSSRTSSTTTAPAVLRSASCPADNLKTYTGADGSTYQIQCDTDYNPGSRGDTIRRVTTFQQCVDACVAFGNACQASSFVPGRVGDNCYLKQSTLYKQAVNIVVHSIRRLTNAIAKRQDETFASTTSVAIEAGSTFTSDDLTGIADKSVDYGNAAYDTDAIAAAEAAFQVQDITNSTSSGSSTFVLPSVNDTIAASQNASIQLAASANNPSSNSTAAILDSSVDTTWTSLSDTTRSIMLMATTSGNLNLAAHTNISSENPQTSLLFSSASGDGVITSDYASRSFVYFPASIASYNASRLRLVDDPYIPRGSRIVTLTPLNIGGGAVYVAADTEGNMMQLAWCDVEGGAPKVFVVTGPEGVAALEMEEVRWSITGGVVNECQALTLATEMVDGLDVGIGGGGWKSDVKVVHVSYTGWLLV</sequence>
<evidence type="ECO:0000313" key="1">
    <source>
        <dbReference type="EMBL" id="UJO15793.1"/>
    </source>
</evidence>
<dbReference type="EMBL" id="CP090166">
    <property type="protein sequence ID" value="UJO15793.1"/>
    <property type="molecule type" value="Genomic_DNA"/>
</dbReference>
<evidence type="ECO:0008006" key="3">
    <source>
        <dbReference type="Google" id="ProtNLM"/>
    </source>
</evidence>